<evidence type="ECO:0000256" key="10">
    <source>
        <dbReference type="HAMAP-Rule" id="MF_00033"/>
    </source>
</evidence>
<dbReference type="EC" id="2.4.1.227" evidence="10"/>
<comment type="subcellular location">
    <subcellularLocation>
        <location evidence="10">Cell membrane</location>
        <topology evidence="10">Peripheral membrane protein</topology>
        <orientation evidence="10">Cytoplasmic side</orientation>
    </subcellularLocation>
</comment>
<dbReference type="NCBIfam" id="TIGR01133">
    <property type="entry name" value="murG"/>
    <property type="match status" value="1"/>
</dbReference>
<feature type="binding site" evidence="10">
    <location>
        <position position="168"/>
    </location>
    <ligand>
        <name>UDP-N-acetyl-alpha-D-glucosamine</name>
        <dbReference type="ChEBI" id="CHEBI:57705"/>
    </ligand>
</feature>
<dbReference type="UniPathway" id="UPA00219"/>
<evidence type="ECO:0000256" key="9">
    <source>
        <dbReference type="ARBA" id="ARBA00023316"/>
    </source>
</evidence>
<reference evidence="13 14" key="1">
    <citation type="submission" date="2019-02" db="EMBL/GenBank/DDBJ databases">
        <title>Complete Genome Sequence and Methylome Analysis of free living Spirochaetas.</title>
        <authorList>
            <person name="Fomenkov A."/>
            <person name="Dubinina G."/>
            <person name="Leshcheva N."/>
            <person name="Mikheeva N."/>
            <person name="Grabovich M."/>
            <person name="Vincze T."/>
            <person name="Roberts R.J."/>
        </authorList>
    </citation>
    <scope>NUCLEOTIDE SEQUENCE [LARGE SCALE GENOMIC DNA]</scope>
    <source>
        <strain evidence="13 14">K2</strain>
    </source>
</reference>
<dbReference type="GO" id="GO:0051991">
    <property type="term" value="F:UDP-N-acetyl-D-glucosamine:N-acetylmuramoyl-L-alanyl-D-glutamyl-meso-2,6-diaminopimelyl-D-alanyl-D-alanine-diphosphoundecaprenol 4-beta-N-acetylglucosaminlytransferase activity"/>
    <property type="evidence" value="ECO:0007669"/>
    <property type="project" value="RHEA"/>
</dbReference>
<keyword evidence="7 10" id="KW-0472">Membrane</keyword>
<evidence type="ECO:0000259" key="12">
    <source>
        <dbReference type="Pfam" id="PF04101"/>
    </source>
</evidence>
<evidence type="ECO:0000256" key="5">
    <source>
        <dbReference type="ARBA" id="ARBA00022960"/>
    </source>
</evidence>
<dbReference type="CDD" id="cd03785">
    <property type="entry name" value="GT28_MurG"/>
    <property type="match status" value="1"/>
</dbReference>
<dbReference type="GO" id="GO:0050511">
    <property type="term" value="F:undecaprenyldiphospho-muramoylpentapeptide beta-N-acetylglucosaminyltransferase activity"/>
    <property type="evidence" value="ECO:0007669"/>
    <property type="project" value="UniProtKB-UniRule"/>
</dbReference>
<dbReference type="RefSeq" id="WP_149485560.1">
    <property type="nucleotide sequence ID" value="NZ_CP036150.1"/>
</dbReference>
<evidence type="ECO:0000313" key="13">
    <source>
        <dbReference type="EMBL" id="QEN07480.1"/>
    </source>
</evidence>
<keyword evidence="4 10" id="KW-0808">Transferase</keyword>
<dbReference type="EMBL" id="CP036150">
    <property type="protein sequence ID" value="QEN07480.1"/>
    <property type="molecule type" value="Genomic_DNA"/>
</dbReference>
<dbReference type="HAMAP" id="MF_00033">
    <property type="entry name" value="MurG"/>
    <property type="match status" value="1"/>
</dbReference>
<feature type="binding site" evidence="10">
    <location>
        <position position="198"/>
    </location>
    <ligand>
        <name>UDP-N-acetyl-alpha-D-glucosamine</name>
        <dbReference type="ChEBI" id="CHEBI:57705"/>
    </ligand>
</feature>
<evidence type="ECO:0000256" key="1">
    <source>
        <dbReference type="ARBA" id="ARBA00022475"/>
    </source>
</evidence>
<comment type="pathway">
    <text evidence="10">Cell wall biogenesis; peptidoglycan biosynthesis.</text>
</comment>
<evidence type="ECO:0000259" key="11">
    <source>
        <dbReference type="Pfam" id="PF03033"/>
    </source>
</evidence>
<keyword evidence="2 10" id="KW-0132">Cell division</keyword>
<dbReference type="KEGG" id="ock:EXM22_05565"/>
<dbReference type="GO" id="GO:0005886">
    <property type="term" value="C:plasma membrane"/>
    <property type="evidence" value="ECO:0007669"/>
    <property type="project" value="UniProtKB-SubCell"/>
</dbReference>
<evidence type="ECO:0000256" key="6">
    <source>
        <dbReference type="ARBA" id="ARBA00022984"/>
    </source>
</evidence>
<dbReference type="InterPro" id="IPR004276">
    <property type="entry name" value="GlycoTrans_28_N"/>
</dbReference>
<keyword evidence="14" id="KW-1185">Reference proteome</keyword>
<evidence type="ECO:0000256" key="3">
    <source>
        <dbReference type="ARBA" id="ARBA00022676"/>
    </source>
</evidence>
<dbReference type="PANTHER" id="PTHR21015:SF27">
    <property type="entry name" value="UDP-N-ACETYLGLUCOSAMINE--N-ACETYLMURAMYL-(PENTAPEPTIDE) PYROPHOSPHORYL-UNDECAPRENOL N-ACETYLGLUCOSAMINE TRANSFERASE"/>
    <property type="match status" value="1"/>
</dbReference>
<proteinExistence type="inferred from homology"/>
<comment type="similarity">
    <text evidence="10">Belongs to the glycosyltransferase 28 family. MurG subfamily.</text>
</comment>
<feature type="binding site" evidence="10">
    <location>
        <position position="291"/>
    </location>
    <ligand>
        <name>UDP-N-acetyl-alpha-D-glucosamine</name>
        <dbReference type="ChEBI" id="CHEBI:57705"/>
    </ligand>
</feature>
<dbReference type="GO" id="GO:0008360">
    <property type="term" value="P:regulation of cell shape"/>
    <property type="evidence" value="ECO:0007669"/>
    <property type="project" value="UniProtKB-KW"/>
</dbReference>
<comment type="catalytic activity">
    <reaction evidence="10">
        <text>di-trans,octa-cis-undecaprenyl diphospho-N-acetyl-alpha-D-muramoyl-L-alanyl-D-glutamyl-meso-2,6-diaminopimeloyl-D-alanyl-D-alanine + UDP-N-acetyl-alpha-D-glucosamine = di-trans,octa-cis-undecaprenyl diphospho-[N-acetyl-alpha-D-glucosaminyl-(1-&gt;4)]-N-acetyl-alpha-D-muramoyl-L-alanyl-D-glutamyl-meso-2,6-diaminopimeloyl-D-alanyl-D-alanine + UDP + H(+)</text>
        <dbReference type="Rhea" id="RHEA:31227"/>
        <dbReference type="ChEBI" id="CHEBI:15378"/>
        <dbReference type="ChEBI" id="CHEBI:57705"/>
        <dbReference type="ChEBI" id="CHEBI:58223"/>
        <dbReference type="ChEBI" id="CHEBI:61387"/>
        <dbReference type="ChEBI" id="CHEBI:61388"/>
        <dbReference type="EC" id="2.4.1.227"/>
    </reaction>
</comment>
<comment type="function">
    <text evidence="10">Cell wall formation. Catalyzes the transfer of a GlcNAc subunit on undecaprenyl-pyrophosphoryl-MurNAc-pentapeptide (lipid intermediate I) to form undecaprenyl-pyrophosphoryl-MurNAc-(pentapeptide)GlcNAc (lipid intermediate II).</text>
</comment>
<dbReference type="Pfam" id="PF04101">
    <property type="entry name" value="Glyco_tran_28_C"/>
    <property type="match status" value="1"/>
</dbReference>
<feature type="binding site" evidence="10">
    <location>
        <begin position="13"/>
        <end position="15"/>
    </location>
    <ligand>
        <name>UDP-N-acetyl-alpha-D-glucosamine</name>
        <dbReference type="ChEBI" id="CHEBI:57705"/>
    </ligand>
</feature>
<sequence length="358" mass="40386">MNNKTIVFTGGGTGGHVYPALPIIELLQEKGFRICWIGSHTGIEKRIIAEWNLEYYSISTGKLRRYFSFKNFTDIFRIIAGLFQSIKLIKKINPAFVFSKGGFVSVPAVAAAWLLKIPSFTHDSDVVPGLATRINHRMTQNTFLAYHESRKYMKSHDDKIVISGNPVRSDFFNNEIPLPETWNKKLDGRPLLLILGGSSGAKQINLLVRECLDELTRHFTVIHQMGDELFQQEAEREHYHPVPYLNEELPALLQKADLALCRAGAGTLWELAVTETPGILIPLRVGSRGDQILNAEIVSQRGMALILEEKDMTPSGLLALIMKLYQDESLRKSMVENCRNFVNKKAEDVIVSYLLKES</sequence>
<keyword evidence="5 10" id="KW-0133">Cell shape</keyword>
<comment type="caution">
    <text evidence="10">Lacks conserved residue(s) required for the propagation of feature annotation.</text>
</comment>
<name>A0A5C1QKE2_9SPIO</name>
<dbReference type="InterPro" id="IPR006009">
    <property type="entry name" value="GlcNAc_MurG"/>
</dbReference>
<dbReference type="Proteomes" id="UP000324209">
    <property type="component" value="Chromosome"/>
</dbReference>
<evidence type="ECO:0000256" key="8">
    <source>
        <dbReference type="ARBA" id="ARBA00023306"/>
    </source>
</evidence>
<feature type="domain" description="Glycosyl transferase family 28 C-terminal" evidence="12">
    <location>
        <begin position="192"/>
        <end position="342"/>
    </location>
</feature>
<dbReference type="PANTHER" id="PTHR21015">
    <property type="entry name" value="UDP-N-ACETYLGLUCOSAMINE--N-ACETYLMURAMYL-(PENTAPEPTIDE) PYROPHOSPHORYL-UNDECAPRENOL N-ACETYLGLUCOSAMINE TRANSFERASE 1"/>
    <property type="match status" value="1"/>
</dbReference>
<keyword evidence="1 10" id="KW-1003">Cell membrane</keyword>
<dbReference type="Pfam" id="PF03033">
    <property type="entry name" value="Glyco_transf_28"/>
    <property type="match status" value="1"/>
</dbReference>
<dbReference type="GO" id="GO:0071555">
    <property type="term" value="P:cell wall organization"/>
    <property type="evidence" value="ECO:0007669"/>
    <property type="project" value="UniProtKB-KW"/>
</dbReference>
<dbReference type="InterPro" id="IPR007235">
    <property type="entry name" value="Glyco_trans_28_C"/>
</dbReference>
<dbReference type="AlphaFoldDB" id="A0A5C1QKE2"/>
<dbReference type="GO" id="GO:0005975">
    <property type="term" value="P:carbohydrate metabolic process"/>
    <property type="evidence" value="ECO:0007669"/>
    <property type="project" value="InterPro"/>
</dbReference>
<protein>
    <recommendedName>
        <fullName evidence="10">UDP-N-acetylglucosamine--N-acetylmuramyl-(pentapeptide) pyrophosphoryl-undecaprenol N-acetylglucosamine transferase</fullName>
        <ecNumber evidence="10">2.4.1.227</ecNumber>
    </recommendedName>
    <alternativeName>
        <fullName evidence="10">Undecaprenyl-PP-MurNAc-pentapeptide-UDPGlcNAc GlcNAc transferase</fullName>
    </alternativeName>
</protein>
<dbReference type="GO" id="GO:0009252">
    <property type="term" value="P:peptidoglycan biosynthetic process"/>
    <property type="evidence" value="ECO:0007669"/>
    <property type="project" value="UniProtKB-UniRule"/>
</dbReference>
<organism evidence="13 14">
    <name type="scientific">Oceanispirochaeta crateris</name>
    <dbReference type="NCBI Taxonomy" id="2518645"/>
    <lineage>
        <taxon>Bacteria</taxon>
        <taxon>Pseudomonadati</taxon>
        <taxon>Spirochaetota</taxon>
        <taxon>Spirochaetia</taxon>
        <taxon>Spirochaetales</taxon>
        <taxon>Spirochaetaceae</taxon>
        <taxon>Oceanispirochaeta</taxon>
    </lineage>
</organism>
<keyword evidence="8 10" id="KW-0131">Cell cycle</keyword>
<accession>A0A5C1QKE2</accession>
<feature type="domain" description="Glycosyltransferase family 28 N-terminal" evidence="11">
    <location>
        <begin position="6"/>
        <end position="142"/>
    </location>
</feature>
<dbReference type="Gene3D" id="3.40.50.2000">
    <property type="entry name" value="Glycogen Phosphorylase B"/>
    <property type="match status" value="2"/>
</dbReference>
<dbReference type="SUPFAM" id="SSF53756">
    <property type="entry name" value="UDP-Glycosyltransferase/glycogen phosphorylase"/>
    <property type="match status" value="1"/>
</dbReference>
<evidence type="ECO:0000256" key="2">
    <source>
        <dbReference type="ARBA" id="ARBA00022618"/>
    </source>
</evidence>
<keyword evidence="9 10" id="KW-0961">Cell wall biogenesis/degradation</keyword>
<dbReference type="OrthoDB" id="9808936at2"/>
<evidence type="ECO:0000256" key="4">
    <source>
        <dbReference type="ARBA" id="ARBA00022679"/>
    </source>
</evidence>
<dbReference type="GO" id="GO:0051301">
    <property type="term" value="P:cell division"/>
    <property type="evidence" value="ECO:0007669"/>
    <property type="project" value="UniProtKB-KW"/>
</dbReference>
<keyword evidence="6 10" id="KW-0573">Peptidoglycan synthesis</keyword>
<keyword evidence="3 10" id="KW-0328">Glycosyltransferase</keyword>
<evidence type="ECO:0000313" key="14">
    <source>
        <dbReference type="Proteomes" id="UP000324209"/>
    </source>
</evidence>
<evidence type="ECO:0000256" key="7">
    <source>
        <dbReference type="ARBA" id="ARBA00023136"/>
    </source>
</evidence>
<gene>
    <name evidence="10 13" type="primary">murG</name>
    <name evidence="13" type="ORF">EXM22_05565</name>
</gene>